<gene>
    <name evidence="1" type="ORF">MML48_1g16757</name>
</gene>
<proteinExistence type="predicted"/>
<organism evidence="1 2">
    <name type="scientific">Holotrichia oblita</name>
    <name type="common">Chafer beetle</name>
    <dbReference type="NCBI Taxonomy" id="644536"/>
    <lineage>
        <taxon>Eukaryota</taxon>
        <taxon>Metazoa</taxon>
        <taxon>Ecdysozoa</taxon>
        <taxon>Arthropoda</taxon>
        <taxon>Hexapoda</taxon>
        <taxon>Insecta</taxon>
        <taxon>Pterygota</taxon>
        <taxon>Neoptera</taxon>
        <taxon>Endopterygota</taxon>
        <taxon>Coleoptera</taxon>
        <taxon>Polyphaga</taxon>
        <taxon>Scarabaeiformia</taxon>
        <taxon>Scarabaeidae</taxon>
        <taxon>Melolonthinae</taxon>
        <taxon>Holotrichia</taxon>
    </lineage>
</organism>
<name>A0ACB9TVI7_HOLOL</name>
<accession>A0ACB9TVI7</accession>
<sequence length="155" mass="18863">MQKLEKSMKEATKRHGTKQKGKKKKEWLDEECKTVIEKRKKLRTRFLGPYNEMDKIKFQEQRKRLKDHVGSGRDKLLTIIIERNKSRRLHWTGHLERMEENRIVKTIGWREPQAKRKTGRPRRKCSEAIAEDLKEKQITNWRDKARNREEWKSIT</sequence>
<dbReference type="Proteomes" id="UP001056778">
    <property type="component" value="Chromosome 1"/>
</dbReference>
<reference evidence="1" key="1">
    <citation type="submission" date="2022-04" db="EMBL/GenBank/DDBJ databases">
        <title>Chromosome-scale genome assembly of Holotrichia oblita Faldermann.</title>
        <authorList>
            <person name="Rongchong L."/>
        </authorList>
    </citation>
    <scope>NUCLEOTIDE SEQUENCE</scope>
    <source>
        <strain evidence="1">81SQS9</strain>
    </source>
</reference>
<protein>
    <submittedName>
        <fullName evidence="1">Uncharacterized protein</fullName>
    </submittedName>
</protein>
<evidence type="ECO:0000313" key="1">
    <source>
        <dbReference type="EMBL" id="KAI4470777.1"/>
    </source>
</evidence>
<keyword evidence="2" id="KW-1185">Reference proteome</keyword>
<dbReference type="EMBL" id="CM043015">
    <property type="protein sequence ID" value="KAI4470777.1"/>
    <property type="molecule type" value="Genomic_DNA"/>
</dbReference>
<comment type="caution">
    <text evidence="1">The sequence shown here is derived from an EMBL/GenBank/DDBJ whole genome shotgun (WGS) entry which is preliminary data.</text>
</comment>
<evidence type="ECO:0000313" key="2">
    <source>
        <dbReference type="Proteomes" id="UP001056778"/>
    </source>
</evidence>